<keyword evidence="9" id="KW-0067">ATP-binding</keyword>
<keyword evidence="14" id="KW-1185">Reference proteome</keyword>
<comment type="subcellular location">
    <subcellularLocation>
        <location evidence="1">Cytoplasm</location>
    </subcellularLocation>
</comment>
<comment type="similarity">
    <text evidence="2">Belongs to the SUA5 family.</text>
</comment>
<evidence type="ECO:0000256" key="10">
    <source>
        <dbReference type="ARBA" id="ARBA00029774"/>
    </source>
</evidence>
<evidence type="ECO:0000256" key="5">
    <source>
        <dbReference type="ARBA" id="ARBA00022679"/>
    </source>
</evidence>
<dbReference type="InterPro" id="IPR017945">
    <property type="entry name" value="DHBP_synth_RibB-like_a/b_dom"/>
</dbReference>
<dbReference type="Gene3D" id="3.90.870.10">
    <property type="entry name" value="DHBP synthase"/>
    <property type="match status" value="1"/>
</dbReference>
<evidence type="ECO:0000256" key="2">
    <source>
        <dbReference type="ARBA" id="ARBA00007663"/>
    </source>
</evidence>
<organism evidence="13 14">
    <name type="scientific">Thermoflavifilum aggregans</name>
    <dbReference type="NCBI Taxonomy" id="454188"/>
    <lineage>
        <taxon>Bacteria</taxon>
        <taxon>Pseudomonadati</taxon>
        <taxon>Bacteroidota</taxon>
        <taxon>Chitinophagia</taxon>
        <taxon>Chitinophagales</taxon>
        <taxon>Chitinophagaceae</taxon>
        <taxon>Thermoflavifilum</taxon>
    </lineage>
</organism>
<feature type="domain" description="YrdC-like" evidence="12">
    <location>
        <begin position="13"/>
        <end position="198"/>
    </location>
</feature>
<proteinExistence type="inferred from homology"/>
<evidence type="ECO:0000256" key="11">
    <source>
        <dbReference type="ARBA" id="ARBA00048366"/>
    </source>
</evidence>
<dbReference type="GO" id="GO:0003725">
    <property type="term" value="F:double-stranded RNA binding"/>
    <property type="evidence" value="ECO:0007669"/>
    <property type="project" value="InterPro"/>
</dbReference>
<dbReference type="InterPro" id="IPR006070">
    <property type="entry name" value="Sua5-like_dom"/>
</dbReference>
<dbReference type="AlphaFoldDB" id="A0A2M9CX81"/>
<dbReference type="PANTHER" id="PTHR17490:SF16">
    <property type="entry name" value="THREONYLCARBAMOYL-AMP SYNTHASE"/>
    <property type="match status" value="1"/>
</dbReference>
<keyword evidence="6" id="KW-0819">tRNA processing</keyword>
<dbReference type="SUPFAM" id="SSF55821">
    <property type="entry name" value="YrdC/RibB"/>
    <property type="match status" value="1"/>
</dbReference>
<dbReference type="InterPro" id="IPR050156">
    <property type="entry name" value="TC-AMP_synthase_SUA5"/>
</dbReference>
<dbReference type="PANTHER" id="PTHR17490">
    <property type="entry name" value="SUA5"/>
    <property type="match status" value="1"/>
</dbReference>
<dbReference type="NCBIfam" id="TIGR00057">
    <property type="entry name" value="L-threonylcarbamoyladenylate synthase"/>
    <property type="match status" value="1"/>
</dbReference>
<dbReference type="PROSITE" id="PS51163">
    <property type="entry name" value="YRDC"/>
    <property type="match status" value="1"/>
</dbReference>
<dbReference type="GO" id="GO:0005737">
    <property type="term" value="C:cytoplasm"/>
    <property type="evidence" value="ECO:0007669"/>
    <property type="project" value="UniProtKB-SubCell"/>
</dbReference>
<keyword evidence="5" id="KW-0808">Transferase</keyword>
<reference evidence="13 14" key="1">
    <citation type="submission" date="2017-11" db="EMBL/GenBank/DDBJ databases">
        <title>Genomic Encyclopedia of Archaeal and Bacterial Type Strains, Phase II (KMG-II): From Individual Species to Whole Genera.</title>
        <authorList>
            <person name="Goeker M."/>
        </authorList>
    </citation>
    <scope>NUCLEOTIDE SEQUENCE [LARGE SCALE GENOMIC DNA]</scope>
    <source>
        <strain evidence="13 14">DSM 27268</strain>
    </source>
</reference>
<accession>A0A2M9CX81</accession>
<name>A0A2M9CX81_9BACT</name>
<sequence>MSKEMTHNESIFQQDVDACLQVLRKGGIILYPTDTIWGIGCDATLAEAVQRIYELKQRPASKSMIILLADEKDIPQYVADPHPAIFEFLKAVDRPTTVIYEHAIHLPENLVNTDGSIAIRIVKEPFCQRLLRELKKPLVSTSANLSGGPSPATFKEVPDAIKQGVDYVVRYRQEDRTPAQPSRIVKFTADGQLVVIRP</sequence>
<evidence type="ECO:0000256" key="4">
    <source>
        <dbReference type="ARBA" id="ARBA00022490"/>
    </source>
</evidence>
<evidence type="ECO:0000256" key="7">
    <source>
        <dbReference type="ARBA" id="ARBA00022695"/>
    </source>
</evidence>
<dbReference type="GO" id="GO:0000049">
    <property type="term" value="F:tRNA binding"/>
    <property type="evidence" value="ECO:0007669"/>
    <property type="project" value="TreeGrafter"/>
</dbReference>
<evidence type="ECO:0000256" key="8">
    <source>
        <dbReference type="ARBA" id="ARBA00022741"/>
    </source>
</evidence>
<evidence type="ECO:0000313" key="13">
    <source>
        <dbReference type="EMBL" id="PJJ76522.1"/>
    </source>
</evidence>
<keyword evidence="8" id="KW-0547">Nucleotide-binding</keyword>
<evidence type="ECO:0000259" key="12">
    <source>
        <dbReference type="PROSITE" id="PS51163"/>
    </source>
</evidence>
<evidence type="ECO:0000313" key="14">
    <source>
        <dbReference type="Proteomes" id="UP000230000"/>
    </source>
</evidence>
<dbReference type="GO" id="GO:0006450">
    <property type="term" value="P:regulation of translational fidelity"/>
    <property type="evidence" value="ECO:0007669"/>
    <property type="project" value="TreeGrafter"/>
</dbReference>
<dbReference type="EC" id="2.7.7.87" evidence="3"/>
<evidence type="ECO:0000256" key="1">
    <source>
        <dbReference type="ARBA" id="ARBA00004496"/>
    </source>
</evidence>
<dbReference type="EMBL" id="PGFG01000001">
    <property type="protein sequence ID" value="PJJ76522.1"/>
    <property type="molecule type" value="Genomic_DNA"/>
</dbReference>
<evidence type="ECO:0000256" key="3">
    <source>
        <dbReference type="ARBA" id="ARBA00012584"/>
    </source>
</evidence>
<keyword evidence="4" id="KW-0963">Cytoplasm</keyword>
<comment type="caution">
    <text evidence="13">The sequence shown here is derived from an EMBL/GenBank/DDBJ whole genome shotgun (WGS) entry which is preliminary data.</text>
</comment>
<dbReference type="GO" id="GO:0008033">
    <property type="term" value="P:tRNA processing"/>
    <property type="evidence" value="ECO:0007669"/>
    <property type="project" value="UniProtKB-KW"/>
</dbReference>
<comment type="catalytic activity">
    <reaction evidence="11">
        <text>L-threonine + hydrogencarbonate + ATP = L-threonylcarbamoyladenylate + diphosphate + H2O</text>
        <dbReference type="Rhea" id="RHEA:36407"/>
        <dbReference type="ChEBI" id="CHEBI:15377"/>
        <dbReference type="ChEBI" id="CHEBI:17544"/>
        <dbReference type="ChEBI" id="CHEBI:30616"/>
        <dbReference type="ChEBI" id="CHEBI:33019"/>
        <dbReference type="ChEBI" id="CHEBI:57926"/>
        <dbReference type="ChEBI" id="CHEBI:73682"/>
        <dbReference type="EC" id="2.7.7.87"/>
    </reaction>
</comment>
<dbReference type="Pfam" id="PF01300">
    <property type="entry name" value="Sua5_yciO_yrdC"/>
    <property type="match status" value="1"/>
</dbReference>
<keyword evidence="7" id="KW-0548">Nucleotidyltransferase</keyword>
<protein>
    <recommendedName>
        <fullName evidence="10">L-threonylcarbamoyladenylate synthase</fullName>
        <ecNumber evidence="3">2.7.7.87</ecNumber>
    </recommendedName>
    <alternativeName>
        <fullName evidence="10">L-threonylcarbamoyladenylate synthase</fullName>
    </alternativeName>
</protein>
<dbReference type="RefSeq" id="WP_245860738.1">
    <property type="nucleotide sequence ID" value="NZ_PGFG01000001.1"/>
</dbReference>
<dbReference type="Proteomes" id="UP000230000">
    <property type="component" value="Unassembled WGS sequence"/>
</dbReference>
<dbReference type="GO" id="GO:0061710">
    <property type="term" value="F:L-threonylcarbamoyladenylate synthase"/>
    <property type="evidence" value="ECO:0007669"/>
    <property type="project" value="UniProtKB-EC"/>
</dbReference>
<evidence type="ECO:0000256" key="6">
    <source>
        <dbReference type="ARBA" id="ARBA00022694"/>
    </source>
</evidence>
<gene>
    <name evidence="13" type="ORF">BXY57_2148</name>
</gene>
<evidence type="ECO:0000256" key="9">
    <source>
        <dbReference type="ARBA" id="ARBA00022840"/>
    </source>
</evidence>
<dbReference type="GO" id="GO:0005524">
    <property type="term" value="F:ATP binding"/>
    <property type="evidence" value="ECO:0007669"/>
    <property type="project" value="UniProtKB-KW"/>
</dbReference>